<dbReference type="EMBL" id="JXTB01000023">
    <property type="protein sequence ID" value="PON75499.1"/>
    <property type="molecule type" value="Genomic_DNA"/>
</dbReference>
<feature type="non-terminal residue" evidence="1">
    <location>
        <position position="1"/>
    </location>
</feature>
<accession>A0A2P5DQG3</accession>
<reference evidence="2" key="1">
    <citation type="submission" date="2016-06" db="EMBL/GenBank/DDBJ databases">
        <title>Parallel loss of symbiosis genes in relatives of nitrogen-fixing non-legume Parasponia.</title>
        <authorList>
            <person name="Van Velzen R."/>
            <person name="Holmer R."/>
            <person name="Bu F."/>
            <person name="Rutten L."/>
            <person name="Van Zeijl A."/>
            <person name="Liu W."/>
            <person name="Santuari L."/>
            <person name="Cao Q."/>
            <person name="Sharma T."/>
            <person name="Shen D."/>
            <person name="Roswanjaya Y."/>
            <person name="Wardhani T."/>
            <person name="Kalhor M.S."/>
            <person name="Jansen J."/>
            <person name="Van den Hoogen J."/>
            <person name="Gungor B."/>
            <person name="Hartog M."/>
            <person name="Hontelez J."/>
            <person name="Verver J."/>
            <person name="Yang W.-C."/>
            <person name="Schijlen E."/>
            <person name="Repin R."/>
            <person name="Schilthuizen M."/>
            <person name="Schranz E."/>
            <person name="Heidstra R."/>
            <person name="Miyata K."/>
            <person name="Fedorova E."/>
            <person name="Kohlen W."/>
            <person name="Bisseling T."/>
            <person name="Smit S."/>
            <person name="Geurts R."/>
        </authorList>
    </citation>
    <scope>NUCLEOTIDE SEQUENCE [LARGE SCALE GENOMIC DNA]</scope>
    <source>
        <strain evidence="2">cv. WU1-14</strain>
    </source>
</reference>
<proteinExistence type="predicted"/>
<organism evidence="1 2">
    <name type="scientific">Parasponia andersonii</name>
    <name type="common">Sponia andersonii</name>
    <dbReference type="NCBI Taxonomy" id="3476"/>
    <lineage>
        <taxon>Eukaryota</taxon>
        <taxon>Viridiplantae</taxon>
        <taxon>Streptophyta</taxon>
        <taxon>Embryophyta</taxon>
        <taxon>Tracheophyta</taxon>
        <taxon>Spermatophyta</taxon>
        <taxon>Magnoliopsida</taxon>
        <taxon>eudicotyledons</taxon>
        <taxon>Gunneridae</taxon>
        <taxon>Pentapetalae</taxon>
        <taxon>rosids</taxon>
        <taxon>fabids</taxon>
        <taxon>Rosales</taxon>
        <taxon>Cannabaceae</taxon>
        <taxon>Parasponia</taxon>
    </lineage>
</organism>
<evidence type="ECO:0000313" key="2">
    <source>
        <dbReference type="Proteomes" id="UP000237105"/>
    </source>
</evidence>
<gene>
    <name evidence="1" type="ORF">PanWU01x14_041240</name>
</gene>
<dbReference type="AlphaFoldDB" id="A0A2P5DQG3"/>
<protein>
    <submittedName>
        <fullName evidence="1">Uncharacterized protein</fullName>
    </submittedName>
</protein>
<dbReference type="Proteomes" id="UP000237105">
    <property type="component" value="Unassembled WGS sequence"/>
</dbReference>
<comment type="caution">
    <text evidence="1">The sequence shown here is derived from an EMBL/GenBank/DDBJ whole genome shotgun (WGS) entry which is preliminary data.</text>
</comment>
<keyword evidence="2" id="KW-1185">Reference proteome</keyword>
<evidence type="ECO:0000313" key="1">
    <source>
        <dbReference type="EMBL" id="PON75499.1"/>
    </source>
</evidence>
<name>A0A2P5DQG3_PARAD</name>
<sequence length="71" mass="8078">AFSELIKGFLVAFKLTYQADYPSPFVLSSPYQGSCFVKQRVAVFIKLERSWDCVSRFGIGFRHVIGIVRSN</sequence>